<dbReference type="InterPro" id="IPR003959">
    <property type="entry name" value="ATPase_AAA_core"/>
</dbReference>
<dbReference type="Proteomes" id="UP000242875">
    <property type="component" value="Unassembled WGS sequence"/>
</dbReference>
<evidence type="ECO:0000313" key="3">
    <source>
        <dbReference type="Proteomes" id="UP000242875"/>
    </source>
</evidence>
<dbReference type="PANTHER" id="PTHR46411:SF3">
    <property type="entry name" value="AAA+ ATPASE DOMAIN-CONTAINING PROTEIN"/>
    <property type="match status" value="1"/>
</dbReference>
<dbReference type="EMBL" id="MVBO01000007">
    <property type="protein sequence ID" value="OZJ06061.1"/>
    <property type="molecule type" value="Genomic_DNA"/>
</dbReference>
<gene>
    <name evidence="2" type="ORF">BZG36_01088</name>
</gene>
<dbReference type="SMART" id="SM00382">
    <property type="entry name" value="AAA"/>
    <property type="match status" value="1"/>
</dbReference>
<dbReference type="AlphaFoldDB" id="A0A261Y654"/>
<dbReference type="PANTHER" id="PTHR46411">
    <property type="entry name" value="FAMILY ATPASE, PUTATIVE-RELATED"/>
    <property type="match status" value="1"/>
</dbReference>
<protein>
    <recommendedName>
        <fullName evidence="1">AAA+ ATPase domain-containing protein</fullName>
    </recommendedName>
</protein>
<organism evidence="2 3">
    <name type="scientific">Bifiguratus adelaidae</name>
    <dbReference type="NCBI Taxonomy" id="1938954"/>
    <lineage>
        <taxon>Eukaryota</taxon>
        <taxon>Fungi</taxon>
        <taxon>Fungi incertae sedis</taxon>
        <taxon>Mucoromycota</taxon>
        <taxon>Mucoromycotina</taxon>
        <taxon>Endogonomycetes</taxon>
        <taxon>Endogonales</taxon>
        <taxon>Endogonales incertae sedis</taxon>
        <taxon>Bifiguratus</taxon>
    </lineage>
</organism>
<feature type="domain" description="AAA+ ATPase" evidence="1">
    <location>
        <begin position="445"/>
        <end position="558"/>
    </location>
</feature>
<comment type="caution">
    <text evidence="2">The sequence shown here is derived from an EMBL/GenBank/DDBJ whole genome shotgun (WGS) entry which is preliminary data.</text>
</comment>
<evidence type="ECO:0000313" key="2">
    <source>
        <dbReference type="EMBL" id="OZJ06061.1"/>
    </source>
</evidence>
<dbReference type="Gene3D" id="3.40.50.300">
    <property type="entry name" value="P-loop containing nucleotide triphosphate hydrolases"/>
    <property type="match status" value="1"/>
</dbReference>
<dbReference type="OrthoDB" id="10042665at2759"/>
<sequence>MATVPPPPPPPLATRSAAQAIRTTGGENFEPFIVKGTSKNEAVFEFPNPSERLGSVNLRAIVGQYLTSPQLRDVPAYQLYMVLGRLRCLYEAMSKYNEGIHALTPIFLQYWRQRTLNLMAGFGFHITDAQQAISIVGLEELVRKVEDLFQEDIKEARQLIQRGSIIFDSLGELYHPGATVQGKTTLGGTPGIFLVVESYFEEHRSLLGMEKSFHWTMEFVATMGNHFTLVNFTEVLSGWTGVRTRPLSELTYGPLDSTEKASLQKRGENYVQFGVGGAKFLAYAPNTFFLHSPPTRQGSMSLSGSGSNQLPLGGRVMIDAARGATLGHHASQGMDEPTLAMVNIAGRYKRWVNTNSTSAAPQDALLLWDTVPEEMCIYCWPALVGFSFTAKAWGHVLVSGIEPIKFHDDAFDRLVLAEERKQLIRALVRFGSEADAEDIIGGKRGRSVFLFHGPPGVGKTLTAEAIAEVLHRPLYYVTMGELGIAPDDMERRLGDVLELCADWNAITLLDEADVFLEKRSISDLVRNSMVCVMLRLLEYHPGILFLTTNRVRNFDPAFESRVTIALRYEPLSPEARVQIWRNLLERASISISGDVNHENLAKHVMNGRQIKNAVRLAVALAKERQETTLSQAVLENTLQITSLGRQEMKNDDSWVDD</sequence>
<dbReference type="GO" id="GO:0005524">
    <property type="term" value="F:ATP binding"/>
    <property type="evidence" value="ECO:0007669"/>
    <property type="project" value="InterPro"/>
</dbReference>
<accession>A0A261Y654</accession>
<evidence type="ECO:0000259" key="1">
    <source>
        <dbReference type="SMART" id="SM00382"/>
    </source>
</evidence>
<dbReference type="InterPro" id="IPR003593">
    <property type="entry name" value="AAA+_ATPase"/>
</dbReference>
<keyword evidence="3" id="KW-1185">Reference proteome</keyword>
<proteinExistence type="predicted"/>
<dbReference type="GO" id="GO:0016887">
    <property type="term" value="F:ATP hydrolysis activity"/>
    <property type="evidence" value="ECO:0007669"/>
    <property type="project" value="InterPro"/>
</dbReference>
<dbReference type="InterPro" id="IPR027417">
    <property type="entry name" value="P-loop_NTPase"/>
</dbReference>
<dbReference type="SUPFAM" id="SSF52540">
    <property type="entry name" value="P-loop containing nucleoside triphosphate hydrolases"/>
    <property type="match status" value="1"/>
</dbReference>
<dbReference type="Pfam" id="PF00004">
    <property type="entry name" value="AAA"/>
    <property type="match status" value="1"/>
</dbReference>
<name>A0A261Y654_9FUNG</name>
<reference evidence="2 3" key="1">
    <citation type="journal article" date="2017" name="Mycologia">
        <title>Bifiguratus adelaidae, gen. et sp. nov., a new member of Mucoromycotina in endophytic and soil-dwelling habitats.</title>
        <authorList>
            <person name="Torres-Cruz T.J."/>
            <person name="Billingsley Tobias T.L."/>
            <person name="Almatruk M."/>
            <person name="Hesse C."/>
            <person name="Kuske C.R."/>
            <person name="Desiro A."/>
            <person name="Benucci G.M."/>
            <person name="Bonito G."/>
            <person name="Stajich J.E."/>
            <person name="Dunlap C."/>
            <person name="Arnold A.E."/>
            <person name="Porras-Alfaro A."/>
        </authorList>
    </citation>
    <scope>NUCLEOTIDE SEQUENCE [LARGE SCALE GENOMIC DNA]</scope>
    <source>
        <strain evidence="2 3">AZ0501</strain>
    </source>
</reference>
<dbReference type="CDD" id="cd19481">
    <property type="entry name" value="RecA-like_protease"/>
    <property type="match status" value="1"/>
</dbReference>